<dbReference type="Pfam" id="PF19031">
    <property type="entry name" value="Intu_longin_1"/>
    <property type="match status" value="1"/>
</dbReference>
<organism evidence="4 5">
    <name type="scientific">Rhizoctonia solani</name>
    <dbReference type="NCBI Taxonomy" id="456999"/>
    <lineage>
        <taxon>Eukaryota</taxon>
        <taxon>Fungi</taxon>
        <taxon>Dikarya</taxon>
        <taxon>Basidiomycota</taxon>
        <taxon>Agaricomycotina</taxon>
        <taxon>Agaricomycetes</taxon>
        <taxon>Cantharellales</taxon>
        <taxon>Ceratobasidiaceae</taxon>
        <taxon>Rhizoctonia</taxon>
    </lineage>
</organism>
<feature type="domain" description="CCZ1/INTU/HSP4 first Longin" evidence="3">
    <location>
        <begin position="71"/>
        <end position="199"/>
    </location>
</feature>
<evidence type="ECO:0000313" key="4">
    <source>
        <dbReference type="EMBL" id="CAE6459876.1"/>
    </source>
</evidence>
<dbReference type="InterPro" id="IPR043987">
    <property type="entry name" value="CCZ1/INTU/HSP4_longin_1"/>
</dbReference>
<feature type="region of interest" description="Disordered" evidence="2">
    <location>
        <begin position="490"/>
        <end position="510"/>
    </location>
</feature>
<dbReference type="PANTHER" id="PTHR13056">
    <property type="entry name" value="VACUOLAR FUSION PROTEIN CCZ1 HOMOLOG-RELATED"/>
    <property type="match status" value="1"/>
</dbReference>
<evidence type="ECO:0000313" key="5">
    <source>
        <dbReference type="Proteomes" id="UP000663888"/>
    </source>
</evidence>
<proteinExistence type="inferred from homology"/>
<sequence>MAPPLSRHFRKFDVREPDRSRDHWSTAPALDGITGPTPIAELANDMSRISPALAYLVIYNPTLLPNPEELTEGRDEDDVTEQAHVLFYTARERAVSRDRILRQVGLAKALANFAEMFTSQPGFDNVHAQKSRLVMISPEPNFWIHACVNLAKTVKVTSKSAGASGDQPQEFDYHSNSLNDEVLRTQLLQAYQSFRLQHGGFGQMMRVDGVRTLERRLESFFTPWAWQWDVGATPEFGSYLGLSVHPLKKQFANSIADYTQDVPDVPTLVLAPPHIITSSGLSSISPLFPLARLLEPLVPPPVPSPQPSPVVAAPAAASTPMHMLATGGNVVTKYITKPAAQVVDPRNWSWPALPFVKGSDRGKGKDRSKLSTNITVETDSEAKGLSGAEGSASSGPNPSKDHLGLPPDETMSRASSVSPSTIDHESLLDAQLDMITINSVGALVDPASVPLPNDSDSDLTALVNNEAGDSRGDTQIIQQIAMTQTLVESTLPIDPDSDSNRVNESTTEDEAISTNHVHAVDEEQERTLHDTFSESLQTTPIAIARVRLPSEDLTAVPLTTAPTTAQVRSSAHIGIETTSGSVNVWLDSIAERAGLDTTQKQRVTWLAIPGLLVASIIKEEDDSIWKSAAQRLLLAVHETIQKRHLTAAETTLRALNTTKVVAHYPTAQLLGSPSLPQFTSESPYLFSSARALQFSTAPAIREIVTQTRWGTWCAARQSTIKTRVYMEVDRKDANLVEVDHELGSACRRWDESDT</sequence>
<comment type="similarity">
    <text evidence="1">Belongs to the CCZ1 family.</text>
</comment>
<evidence type="ECO:0000256" key="1">
    <source>
        <dbReference type="ARBA" id="ARBA00005352"/>
    </source>
</evidence>
<evidence type="ECO:0000259" key="3">
    <source>
        <dbReference type="Pfam" id="PF19031"/>
    </source>
</evidence>
<feature type="region of interest" description="Disordered" evidence="2">
    <location>
        <begin position="354"/>
        <end position="422"/>
    </location>
</feature>
<dbReference type="GO" id="GO:0016192">
    <property type="term" value="P:vesicle-mediated transport"/>
    <property type="evidence" value="ECO:0007669"/>
    <property type="project" value="InterPro"/>
</dbReference>
<protein>
    <recommendedName>
        <fullName evidence="3">CCZ1/INTU/HSP4 first Longin domain-containing protein</fullName>
    </recommendedName>
</protein>
<dbReference type="Proteomes" id="UP000663888">
    <property type="component" value="Unassembled WGS sequence"/>
</dbReference>
<name>A0A8H3GL80_9AGAM</name>
<dbReference type="AlphaFoldDB" id="A0A8H3GL80"/>
<dbReference type="PANTHER" id="PTHR13056:SF0">
    <property type="entry name" value="VACUOLAR FUSION PROTEIN CCZ1 HOMOLOG-RELATED"/>
    <property type="match status" value="1"/>
</dbReference>
<dbReference type="GO" id="GO:0035658">
    <property type="term" value="C:Mon1-Ccz1 complex"/>
    <property type="evidence" value="ECO:0007669"/>
    <property type="project" value="InterPro"/>
</dbReference>
<feature type="compositionally biased region" description="Polar residues" evidence="2">
    <location>
        <begin position="412"/>
        <end position="421"/>
    </location>
</feature>
<feature type="compositionally biased region" description="Basic and acidic residues" evidence="2">
    <location>
        <begin position="358"/>
        <end position="369"/>
    </location>
</feature>
<comment type="caution">
    <text evidence="4">The sequence shown here is derived from an EMBL/GenBank/DDBJ whole genome shotgun (WGS) entry which is preliminary data.</text>
</comment>
<dbReference type="InterPro" id="IPR013176">
    <property type="entry name" value="Ccz1"/>
</dbReference>
<dbReference type="EMBL" id="CAJMWX010001051">
    <property type="protein sequence ID" value="CAE6459876.1"/>
    <property type="molecule type" value="Genomic_DNA"/>
</dbReference>
<evidence type="ECO:0000256" key="2">
    <source>
        <dbReference type="SAM" id="MobiDB-lite"/>
    </source>
</evidence>
<reference evidence="4" key="1">
    <citation type="submission" date="2021-01" db="EMBL/GenBank/DDBJ databases">
        <authorList>
            <person name="Kaushik A."/>
        </authorList>
    </citation>
    <scope>NUCLEOTIDE SEQUENCE</scope>
    <source>
        <strain evidence="4">AG4-R118</strain>
    </source>
</reference>
<accession>A0A8H3GL80</accession>
<feature type="compositionally biased region" description="Low complexity" evidence="2">
    <location>
        <begin position="383"/>
        <end position="395"/>
    </location>
</feature>
<gene>
    <name evidence="4" type="ORF">RDB_LOCUS86787</name>
</gene>